<evidence type="ECO:0000313" key="2">
    <source>
        <dbReference type="EMBL" id="QCK87066.1"/>
    </source>
</evidence>
<accession>A0A4D7QNG7</accession>
<dbReference type="SMART" id="SM00903">
    <property type="entry name" value="Flavin_Reduct"/>
    <property type="match status" value="1"/>
</dbReference>
<dbReference type="OrthoDB" id="9783347at2"/>
<dbReference type="Proteomes" id="UP000298588">
    <property type="component" value="Chromosome"/>
</dbReference>
<evidence type="ECO:0000313" key="3">
    <source>
        <dbReference type="Proteomes" id="UP000298588"/>
    </source>
</evidence>
<reference evidence="2 3" key="1">
    <citation type="submission" date="2019-04" db="EMBL/GenBank/DDBJ databases">
        <title>Phreatobacter aquaticus sp. nov.</title>
        <authorList>
            <person name="Choi A."/>
            <person name="Baek K."/>
        </authorList>
    </citation>
    <scope>NUCLEOTIDE SEQUENCE [LARGE SCALE GENOMIC DNA]</scope>
    <source>
        <strain evidence="2 3">NMCR1094</strain>
    </source>
</reference>
<dbReference type="SUPFAM" id="SSF50475">
    <property type="entry name" value="FMN-binding split barrel"/>
    <property type="match status" value="1"/>
</dbReference>
<sequence length="209" mass="22893">MHYNVTAADHGLPHDPFKALVAPRPIGWITAMDGQGRLNCSPYSFFNAISDRPHMVAFGSGGVKDAQAFIEETGEFTCSMVTWDLRDEMNKTSAPLPRGESEFAFAGLETAPSSFVKPPRVKASPAALECKWLQTVPLVSLEGLQPYSLIIGQVVGIYIDDAFIKDGQVDTAAMGPIMRAGYDQYFKVGPDQMFRMTRPPGGGNFNERR</sequence>
<dbReference type="GO" id="GO:0010181">
    <property type="term" value="F:FMN binding"/>
    <property type="evidence" value="ECO:0007669"/>
    <property type="project" value="InterPro"/>
</dbReference>
<dbReference type="AlphaFoldDB" id="A0A4D7QNG7"/>
<evidence type="ECO:0000259" key="1">
    <source>
        <dbReference type="SMART" id="SM00903"/>
    </source>
</evidence>
<proteinExistence type="predicted"/>
<dbReference type="PANTHER" id="PTHR43812:SF2">
    <property type="entry name" value="FLAVIN REDUCTASE LIKE DOMAIN-CONTAINING PROTEIN"/>
    <property type="match status" value="1"/>
</dbReference>
<dbReference type="EMBL" id="CP039865">
    <property type="protein sequence ID" value="QCK87066.1"/>
    <property type="molecule type" value="Genomic_DNA"/>
</dbReference>
<dbReference type="RefSeq" id="WP_137100397.1">
    <property type="nucleotide sequence ID" value="NZ_CP039865.1"/>
</dbReference>
<protein>
    <submittedName>
        <fullName evidence="2">Flavin reductase family protein</fullName>
    </submittedName>
</protein>
<dbReference type="PANTHER" id="PTHR43812">
    <property type="entry name" value="BLR2425 PROTEIN"/>
    <property type="match status" value="1"/>
</dbReference>
<gene>
    <name evidence="2" type="ORF">E8L99_15490</name>
</gene>
<organism evidence="2 3">
    <name type="scientific">Phreatobacter aquaticus</name>
    <dbReference type="NCBI Taxonomy" id="2570229"/>
    <lineage>
        <taxon>Bacteria</taxon>
        <taxon>Pseudomonadati</taxon>
        <taxon>Pseudomonadota</taxon>
        <taxon>Alphaproteobacteria</taxon>
        <taxon>Hyphomicrobiales</taxon>
        <taxon>Phreatobacteraceae</taxon>
        <taxon>Phreatobacter</taxon>
    </lineage>
</organism>
<keyword evidence="3" id="KW-1185">Reference proteome</keyword>
<feature type="domain" description="Flavin reductase like" evidence="1">
    <location>
        <begin position="19"/>
        <end position="165"/>
    </location>
</feature>
<dbReference type="KEGG" id="paqt:E8L99_15490"/>
<dbReference type="InterPro" id="IPR002563">
    <property type="entry name" value="Flavin_Rdtase-like_dom"/>
</dbReference>
<name>A0A4D7QNG7_9HYPH</name>
<dbReference type="Gene3D" id="2.30.110.10">
    <property type="entry name" value="Electron Transport, Fmn-binding Protein, Chain A"/>
    <property type="match status" value="1"/>
</dbReference>
<dbReference type="Pfam" id="PF01613">
    <property type="entry name" value="Flavin_Reduct"/>
    <property type="match status" value="1"/>
</dbReference>
<dbReference type="InterPro" id="IPR012349">
    <property type="entry name" value="Split_barrel_FMN-bd"/>
</dbReference>
<dbReference type="GO" id="GO:0016646">
    <property type="term" value="F:oxidoreductase activity, acting on the CH-NH group of donors, NAD or NADP as acceptor"/>
    <property type="evidence" value="ECO:0007669"/>
    <property type="project" value="UniProtKB-ARBA"/>
</dbReference>